<evidence type="ECO:0000256" key="4">
    <source>
        <dbReference type="ARBA" id="ARBA00022833"/>
    </source>
</evidence>
<evidence type="ECO:0000256" key="3">
    <source>
        <dbReference type="ARBA" id="ARBA00022771"/>
    </source>
</evidence>
<name>A0A151J8J8_9HYME</name>
<keyword evidence="2" id="KW-0479">Metal-binding</keyword>
<protein>
    <submittedName>
        <fullName evidence="7">Zinc finger BED domain-containing protein 1</fullName>
    </submittedName>
</protein>
<dbReference type="PANTHER" id="PTHR46481">
    <property type="entry name" value="ZINC FINGER BED DOMAIN-CONTAINING PROTEIN 4"/>
    <property type="match status" value="1"/>
</dbReference>
<dbReference type="Pfam" id="PF05699">
    <property type="entry name" value="Dimer_Tnp_hAT"/>
    <property type="match status" value="1"/>
</dbReference>
<reference evidence="7 8" key="1">
    <citation type="submission" date="2015-09" db="EMBL/GenBank/DDBJ databases">
        <title>Trachymyrmex cornetzi WGS genome.</title>
        <authorList>
            <person name="Nygaard S."/>
            <person name="Hu H."/>
            <person name="Boomsma J."/>
            <person name="Zhang G."/>
        </authorList>
    </citation>
    <scope>NUCLEOTIDE SEQUENCE [LARGE SCALE GENOMIC DNA]</scope>
    <source>
        <strain evidence="7">Tcor2-1</strain>
        <tissue evidence="7">Whole body</tissue>
    </source>
</reference>
<dbReference type="Proteomes" id="UP000078492">
    <property type="component" value="Unassembled WGS sequence"/>
</dbReference>
<dbReference type="GO" id="GO:0046983">
    <property type="term" value="F:protein dimerization activity"/>
    <property type="evidence" value="ECO:0007669"/>
    <property type="project" value="InterPro"/>
</dbReference>
<dbReference type="InterPro" id="IPR008906">
    <property type="entry name" value="HATC_C_dom"/>
</dbReference>
<accession>A0A151J8J8</accession>
<sequence length="521" mass="59966">MLAFKITNGILYMIAIDKQPFSMVKDDGFRKFLSIVAPLYTVPCRKTITKRLDEKYELLSSKIRTMLSKIDHLCLTTDIWTEPFNTRSYISITVHYINFKIMQLENLSLGIKELEESHDGNYISKIISEILDEWHIQINSVVAVITDNASNIKKAVRDTFGRKRHIPCFAHTLNLVIQDAIATTPEFQAIVKKVKSIVTYFKRSVKATNALNELQTSNLENDQNILKLKQGCETHWNSLFYMIKRFIQLANLVNTVLLTLPRKKHDDIPEMTTHTDLQILKDICAILRPVERVIMEISGELYVTCSKIIPIINCLIRTLEKLDITHEISERFHKNVLLQLQNRFRGKDSNIETNSFLSISTLLDPRFKKLHFSSSLAVSTAISKISQLMKNNQIETQCNVEENINILRKEDLWNIHDELIASSSLNSDEPGGIPVELRQFLNANVVSRSEDPFKIWQKLKDVYPMVYEVAMKYFVIVGTSVPSERLFSAAGIIISMKRSRIKGKRASQIIFLGSLPKRYWK</sequence>
<evidence type="ECO:0000256" key="5">
    <source>
        <dbReference type="ARBA" id="ARBA00023242"/>
    </source>
</evidence>
<dbReference type="SUPFAM" id="SSF140996">
    <property type="entry name" value="Hermes dimerisation domain"/>
    <property type="match status" value="1"/>
</dbReference>
<dbReference type="SUPFAM" id="SSF53098">
    <property type="entry name" value="Ribonuclease H-like"/>
    <property type="match status" value="1"/>
</dbReference>
<evidence type="ECO:0000313" key="7">
    <source>
        <dbReference type="EMBL" id="KYN21183.1"/>
    </source>
</evidence>
<dbReference type="EMBL" id="KQ979507">
    <property type="protein sequence ID" value="KYN21183.1"/>
    <property type="molecule type" value="Genomic_DNA"/>
</dbReference>
<feature type="domain" description="HAT C-terminal dimerisation" evidence="6">
    <location>
        <begin position="436"/>
        <end position="512"/>
    </location>
</feature>
<evidence type="ECO:0000259" key="6">
    <source>
        <dbReference type="Pfam" id="PF05699"/>
    </source>
</evidence>
<dbReference type="InterPro" id="IPR012337">
    <property type="entry name" value="RNaseH-like_sf"/>
</dbReference>
<proteinExistence type="predicted"/>
<keyword evidence="3" id="KW-0863">Zinc-finger</keyword>
<evidence type="ECO:0000256" key="1">
    <source>
        <dbReference type="ARBA" id="ARBA00004123"/>
    </source>
</evidence>
<organism evidence="7 8">
    <name type="scientific">Trachymyrmex cornetzi</name>
    <dbReference type="NCBI Taxonomy" id="471704"/>
    <lineage>
        <taxon>Eukaryota</taxon>
        <taxon>Metazoa</taxon>
        <taxon>Ecdysozoa</taxon>
        <taxon>Arthropoda</taxon>
        <taxon>Hexapoda</taxon>
        <taxon>Insecta</taxon>
        <taxon>Pterygota</taxon>
        <taxon>Neoptera</taxon>
        <taxon>Endopterygota</taxon>
        <taxon>Hymenoptera</taxon>
        <taxon>Apocrita</taxon>
        <taxon>Aculeata</taxon>
        <taxon>Formicoidea</taxon>
        <taxon>Formicidae</taxon>
        <taxon>Myrmicinae</taxon>
        <taxon>Trachymyrmex</taxon>
    </lineage>
</organism>
<dbReference type="InterPro" id="IPR052035">
    <property type="entry name" value="ZnF_BED_domain_contain"/>
</dbReference>
<dbReference type="GO" id="GO:0008270">
    <property type="term" value="F:zinc ion binding"/>
    <property type="evidence" value="ECO:0007669"/>
    <property type="project" value="UniProtKB-KW"/>
</dbReference>
<dbReference type="PANTHER" id="PTHR46481:SF10">
    <property type="entry name" value="ZINC FINGER BED DOMAIN-CONTAINING PROTEIN 39"/>
    <property type="match status" value="1"/>
</dbReference>
<keyword evidence="5" id="KW-0539">Nucleus</keyword>
<gene>
    <name evidence="7" type="ORF">ALC57_06454</name>
</gene>
<evidence type="ECO:0000313" key="8">
    <source>
        <dbReference type="Proteomes" id="UP000078492"/>
    </source>
</evidence>
<comment type="subcellular location">
    <subcellularLocation>
        <location evidence="1">Nucleus</location>
    </subcellularLocation>
</comment>
<keyword evidence="4" id="KW-0862">Zinc</keyword>
<dbReference type="AlphaFoldDB" id="A0A151J8J8"/>
<evidence type="ECO:0000256" key="2">
    <source>
        <dbReference type="ARBA" id="ARBA00022723"/>
    </source>
</evidence>
<keyword evidence="8" id="KW-1185">Reference proteome</keyword>
<dbReference type="GO" id="GO:0005634">
    <property type="term" value="C:nucleus"/>
    <property type="evidence" value="ECO:0007669"/>
    <property type="project" value="UniProtKB-SubCell"/>
</dbReference>